<evidence type="ECO:0000256" key="5">
    <source>
        <dbReference type="ARBA" id="ARBA00039545"/>
    </source>
</evidence>
<organism evidence="9 10">
    <name type="scientific">Oryzomicrobium terrae</name>
    <dbReference type="NCBI Taxonomy" id="1735038"/>
    <lineage>
        <taxon>Bacteria</taxon>
        <taxon>Pseudomonadati</taxon>
        <taxon>Pseudomonadota</taxon>
        <taxon>Betaproteobacteria</taxon>
        <taxon>Rhodocyclales</taxon>
        <taxon>Rhodocyclaceae</taxon>
        <taxon>Oryzomicrobium</taxon>
    </lineage>
</organism>
<evidence type="ECO:0000256" key="6">
    <source>
        <dbReference type="ARBA" id="ARBA00042773"/>
    </source>
</evidence>
<dbReference type="InterPro" id="IPR045851">
    <property type="entry name" value="AMP-bd_C_sf"/>
</dbReference>
<dbReference type="InterPro" id="IPR000873">
    <property type="entry name" value="AMP-dep_synth/lig_dom"/>
</dbReference>
<dbReference type="RefSeq" id="WP_223115927.1">
    <property type="nucleotide sequence ID" value="NZ_CP022579.1"/>
</dbReference>
<dbReference type="Proteomes" id="UP000323671">
    <property type="component" value="Chromosome"/>
</dbReference>
<dbReference type="EMBL" id="CP022579">
    <property type="protein sequence ID" value="QEL65517.1"/>
    <property type="molecule type" value="Genomic_DNA"/>
</dbReference>
<dbReference type="GO" id="GO:0016020">
    <property type="term" value="C:membrane"/>
    <property type="evidence" value="ECO:0007669"/>
    <property type="project" value="UniProtKB-SubCell"/>
</dbReference>
<gene>
    <name evidence="9" type="ORF">OTERR_20410</name>
</gene>
<evidence type="ECO:0000256" key="3">
    <source>
        <dbReference type="ARBA" id="ARBA00022598"/>
    </source>
</evidence>
<dbReference type="Pfam" id="PF00501">
    <property type="entry name" value="AMP-binding"/>
    <property type="match status" value="1"/>
</dbReference>
<keyword evidence="3 9" id="KW-0436">Ligase</keyword>
<dbReference type="SUPFAM" id="SSF56801">
    <property type="entry name" value="Acetyl-CoA synthetase-like"/>
    <property type="match status" value="1"/>
</dbReference>
<feature type="domain" description="AMP-dependent synthetase/ligase" evidence="7">
    <location>
        <begin position="121"/>
        <end position="302"/>
    </location>
</feature>
<dbReference type="InterPro" id="IPR025110">
    <property type="entry name" value="AMP-bd_C"/>
</dbReference>
<evidence type="ECO:0000259" key="7">
    <source>
        <dbReference type="Pfam" id="PF00501"/>
    </source>
</evidence>
<reference evidence="9 10" key="1">
    <citation type="submission" date="2017-07" db="EMBL/GenBank/DDBJ databases">
        <title>Complete genome sequence of Oryzomicrobium terrae TPP412.</title>
        <authorList>
            <person name="Chiu L.-W."/>
            <person name="Lo K.-J."/>
            <person name="Tsai Y.-M."/>
            <person name="Lin S.-S."/>
            <person name="Kuo C.-H."/>
            <person name="Liu C.-T."/>
        </authorList>
    </citation>
    <scope>NUCLEOTIDE SEQUENCE [LARGE SCALE GENOMIC DNA]</scope>
    <source>
        <strain evidence="9 10">TPP412</strain>
    </source>
</reference>
<dbReference type="GO" id="GO:0004467">
    <property type="term" value="F:long-chain fatty acid-CoA ligase activity"/>
    <property type="evidence" value="ECO:0007669"/>
    <property type="project" value="UniProtKB-EC"/>
</dbReference>
<dbReference type="InterPro" id="IPR050237">
    <property type="entry name" value="ATP-dep_AMP-bd_enzyme"/>
</dbReference>
<name>A0A5C1EBF3_9RHOO</name>
<feature type="domain" description="AMP-binding enzyme C-terminal" evidence="8">
    <location>
        <begin position="397"/>
        <end position="447"/>
    </location>
</feature>
<evidence type="ECO:0000256" key="4">
    <source>
        <dbReference type="ARBA" id="ARBA00026121"/>
    </source>
</evidence>
<proteinExistence type="predicted"/>
<dbReference type="EC" id="6.2.1.3" evidence="4"/>
<dbReference type="Pfam" id="PF13193">
    <property type="entry name" value="AMP-binding_C"/>
    <property type="match status" value="1"/>
</dbReference>
<comment type="pathway">
    <text evidence="2">Lipid metabolism; fatty acid beta-oxidation.</text>
</comment>
<dbReference type="AlphaFoldDB" id="A0A5C1EBF3"/>
<evidence type="ECO:0000259" key="8">
    <source>
        <dbReference type="Pfam" id="PF13193"/>
    </source>
</evidence>
<accession>A0A5C1EBF3</accession>
<evidence type="ECO:0000256" key="1">
    <source>
        <dbReference type="ARBA" id="ARBA00004170"/>
    </source>
</evidence>
<dbReference type="PANTHER" id="PTHR43767:SF8">
    <property type="entry name" value="LONG-CHAIN-FATTY-ACID--COA LIGASE"/>
    <property type="match status" value="1"/>
</dbReference>
<evidence type="ECO:0000313" key="9">
    <source>
        <dbReference type="EMBL" id="QEL65517.1"/>
    </source>
</evidence>
<protein>
    <recommendedName>
        <fullName evidence="5">Long-chain-fatty-acid--CoA ligase</fullName>
        <ecNumber evidence="4">6.2.1.3</ecNumber>
    </recommendedName>
    <alternativeName>
        <fullName evidence="6">Long-chain acyl-CoA synthetase</fullName>
    </alternativeName>
</protein>
<dbReference type="InterPro" id="IPR042099">
    <property type="entry name" value="ANL_N_sf"/>
</dbReference>
<dbReference type="KEGG" id="otr:OTERR_20410"/>
<keyword evidence="10" id="KW-1185">Reference proteome</keyword>
<evidence type="ECO:0000313" key="10">
    <source>
        <dbReference type="Proteomes" id="UP000323671"/>
    </source>
</evidence>
<dbReference type="Gene3D" id="3.40.50.12780">
    <property type="entry name" value="N-terminal domain of ligase-like"/>
    <property type="match status" value="1"/>
</dbReference>
<dbReference type="PANTHER" id="PTHR43767">
    <property type="entry name" value="LONG-CHAIN-FATTY-ACID--COA LIGASE"/>
    <property type="match status" value="1"/>
</dbReference>
<sequence length="474" mass="50674">MDHSPLVIHPSPADTLAYRETGTGQVRPVAVREFLADITRVAATMPAGGYVLNTCADRYRFAVTLAAAIVSDRISLLPSTHTAEMVRRMRDFAPDVFCVTDQADSSIDLPTCRYPEAKVTDAPAELPDLPVPQIPDGRKVAYVFTSGSTGAPVPHAKHWGNLVRNAQAEARQLGLDAATGAPRHAIVGTVPPQHMFGFESTVLLALQSGAALHGGRPFYPADISAALAAVPRPRILVTTPFHLRSLLAEEQVVPPADLLLSATAPLSEQLARQAEECFCAPLMEIYGSTETGQIATRRTTAGAAWKTFPGVRIHTEPADAPEEPPRFFAAGLHLDQPVPLGDILDLRDAENFLLLGRSADLINIAGKRTSLAYLNHQLTAITGVADGAFLMPDEEAADGVTRLTAFVVAPGLSAATIIQALRERIDPVFLPRPLVFVDALPRNATGKLPREALKTLKALQSGSHAPTKIAREKA</sequence>
<evidence type="ECO:0000256" key="2">
    <source>
        <dbReference type="ARBA" id="ARBA00005005"/>
    </source>
</evidence>
<dbReference type="Gene3D" id="3.30.300.30">
    <property type="match status" value="1"/>
</dbReference>
<comment type="subcellular location">
    <subcellularLocation>
        <location evidence="1">Membrane</location>
        <topology evidence="1">Peripheral membrane protein</topology>
    </subcellularLocation>
</comment>